<evidence type="ECO:0000256" key="1">
    <source>
        <dbReference type="SAM" id="MobiDB-lite"/>
    </source>
</evidence>
<dbReference type="VEuPathDB" id="AmoebaDB:NF0036230"/>
<dbReference type="VEuPathDB" id="AmoebaDB:NfTy_054760"/>
<gene>
    <name evidence="2" type="ORF">FDP41_001701</name>
</gene>
<feature type="compositionally biased region" description="Low complexity" evidence="1">
    <location>
        <begin position="1"/>
        <end position="20"/>
    </location>
</feature>
<protein>
    <submittedName>
        <fullName evidence="2">Uncharacterized protein</fullName>
    </submittedName>
</protein>
<accession>A0A6A5C0D1</accession>
<organism evidence="2 3">
    <name type="scientific">Naegleria fowleri</name>
    <name type="common">Brain eating amoeba</name>
    <dbReference type="NCBI Taxonomy" id="5763"/>
    <lineage>
        <taxon>Eukaryota</taxon>
        <taxon>Discoba</taxon>
        <taxon>Heterolobosea</taxon>
        <taxon>Tetramitia</taxon>
        <taxon>Eutetramitia</taxon>
        <taxon>Vahlkampfiidae</taxon>
        <taxon>Naegleria</taxon>
    </lineage>
</organism>
<reference evidence="2 3" key="1">
    <citation type="journal article" date="2019" name="Sci. Rep.">
        <title>Nanopore sequencing improves the draft genome of the human pathogenic amoeba Naegleria fowleri.</title>
        <authorList>
            <person name="Liechti N."/>
            <person name="Schurch N."/>
            <person name="Bruggmann R."/>
            <person name="Wittwer M."/>
        </authorList>
    </citation>
    <scope>NUCLEOTIDE SEQUENCE [LARGE SCALE GENOMIC DNA]</scope>
    <source>
        <strain evidence="2 3">ATCC 30894</strain>
    </source>
</reference>
<sequence>MFNDRNSNFRGGSSSSGASESNRHEIKDSEFQKEVDDKKNGDHFKLLTELFRSISERLFHDSKNPDQPHDEEVSALNIDRAATGTTVPSLQERIAKTAKSVRDKIGKVKEQVLDVKTKFKGKRNLSKHLW</sequence>
<dbReference type="VEuPathDB" id="AmoebaDB:FDP41_001701"/>
<feature type="compositionally biased region" description="Basic and acidic residues" evidence="1">
    <location>
        <begin position="21"/>
        <end position="38"/>
    </location>
</feature>
<feature type="region of interest" description="Disordered" evidence="1">
    <location>
        <begin position="1"/>
        <end position="38"/>
    </location>
</feature>
<evidence type="ECO:0000313" key="3">
    <source>
        <dbReference type="Proteomes" id="UP000444721"/>
    </source>
</evidence>
<dbReference type="AlphaFoldDB" id="A0A6A5C0D1"/>
<dbReference type="RefSeq" id="XP_044564071.1">
    <property type="nucleotide sequence ID" value="XM_044704815.1"/>
</dbReference>
<proteinExistence type="predicted"/>
<dbReference type="Proteomes" id="UP000444721">
    <property type="component" value="Unassembled WGS sequence"/>
</dbReference>
<comment type="caution">
    <text evidence="2">The sequence shown here is derived from an EMBL/GenBank/DDBJ whole genome shotgun (WGS) entry which is preliminary data.</text>
</comment>
<name>A0A6A5C0D1_NAEFO</name>
<dbReference type="EMBL" id="VFQX01000027">
    <property type="protein sequence ID" value="KAF0979358.1"/>
    <property type="molecule type" value="Genomic_DNA"/>
</dbReference>
<dbReference type="GeneID" id="68108919"/>
<evidence type="ECO:0000313" key="2">
    <source>
        <dbReference type="EMBL" id="KAF0979358.1"/>
    </source>
</evidence>
<keyword evidence="3" id="KW-1185">Reference proteome</keyword>